<accession>A0A147BEU6</accession>
<proteinExistence type="predicted"/>
<organism evidence="1">
    <name type="scientific">Ixodes ricinus</name>
    <name type="common">Common tick</name>
    <name type="synonym">Acarus ricinus</name>
    <dbReference type="NCBI Taxonomy" id="34613"/>
    <lineage>
        <taxon>Eukaryota</taxon>
        <taxon>Metazoa</taxon>
        <taxon>Ecdysozoa</taxon>
        <taxon>Arthropoda</taxon>
        <taxon>Chelicerata</taxon>
        <taxon>Arachnida</taxon>
        <taxon>Acari</taxon>
        <taxon>Parasitiformes</taxon>
        <taxon>Ixodida</taxon>
        <taxon>Ixodoidea</taxon>
        <taxon>Ixodidae</taxon>
        <taxon>Ixodinae</taxon>
        <taxon>Ixodes</taxon>
    </lineage>
</organism>
<dbReference type="AlphaFoldDB" id="A0A147BEU6"/>
<protein>
    <submittedName>
        <fullName evidence="1">Uncharacterized protein</fullName>
    </submittedName>
</protein>
<dbReference type="EMBL" id="GEGO01006105">
    <property type="protein sequence ID" value="JAR89299.1"/>
    <property type="molecule type" value="Transcribed_RNA"/>
</dbReference>
<sequence>MRRSRGSWELNSSRMTSTCWVWAATMRGSWAMGPSTWNILSFCDSQLCSRSCVSWKSLNSWIRSRRMRMACSSSCQRESSSVSCCCRDSDPGALGLRLSSSCTCTLRRSTSICFSCRSDWSSLSTVSCFSASSLVAGKDSLGRERSLVCTKASRALRLSWKRLSSSARDSISCWRSDSFTPIRWYRWLISDSCCCTGLRSSRPPNWSTELCLLLKPLEALDSGLCNTEGAAFPPALSGDPCTSAAAPVVVPLA</sequence>
<reference evidence="1" key="1">
    <citation type="journal article" date="2018" name="PLoS Negl. Trop. Dis.">
        <title>Sialome diversity of ticks revealed by RNAseq of single tick salivary glands.</title>
        <authorList>
            <person name="Perner J."/>
            <person name="Kropackova S."/>
            <person name="Kopacek P."/>
            <person name="Ribeiro J.M."/>
        </authorList>
    </citation>
    <scope>NUCLEOTIDE SEQUENCE</scope>
    <source>
        <strain evidence="1">Siblings of single egg batch collected in Ceske Budejovice</strain>
        <tissue evidence="1">Salivary glands</tissue>
    </source>
</reference>
<name>A0A147BEU6_IXORI</name>
<evidence type="ECO:0000313" key="1">
    <source>
        <dbReference type="EMBL" id="JAR89299.1"/>
    </source>
</evidence>